<accession>A0A3Q0FIN1</accession>
<dbReference type="FunFam" id="2.60.120.920:FF:000005">
    <property type="entry name" value="Putative E3 ubiquitin-protein ligase NEURL1B"/>
    <property type="match status" value="1"/>
</dbReference>
<dbReference type="Gene3D" id="2.60.120.920">
    <property type="match status" value="1"/>
</dbReference>
<dbReference type="InterPro" id="IPR006573">
    <property type="entry name" value="NHR_dom"/>
</dbReference>
<proteinExistence type="predicted"/>
<keyword evidence="6" id="KW-1185">Reference proteome</keyword>
<dbReference type="PANTHER" id="PTHR12429:SF9">
    <property type="entry name" value="E3 UBIQUITIN-PROTEIN LIGASE NEURL3"/>
    <property type="match status" value="1"/>
</dbReference>
<evidence type="ECO:0000259" key="5">
    <source>
        <dbReference type="PROSITE" id="PS51065"/>
    </source>
</evidence>
<dbReference type="SMART" id="SM00588">
    <property type="entry name" value="NEUZ"/>
    <property type="match status" value="1"/>
</dbReference>
<keyword evidence="2" id="KW-0677">Repeat</keyword>
<evidence type="ECO:0000256" key="4">
    <source>
        <dbReference type="ARBA" id="ARBA00022833"/>
    </source>
</evidence>
<dbReference type="InParanoid" id="A0A3Q0FIN1"/>
<dbReference type="GeneID" id="102367818"/>
<name>A0A3Q0FIN1_ALLSI</name>
<dbReference type="InterPro" id="IPR037962">
    <property type="entry name" value="Neuralized"/>
</dbReference>
<dbReference type="GO" id="GO:0070086">
    <property type="term" value="P:ubiquitin-dependent endocytosis"/>
    <property type="evidence" value="ECO:0007669"/>
    <property type="project" value="TreeGrafter"/>
</dbReference>
<evidence type="ECO:0000313" key="7">
    <source>
        <dbReference type="RefSeq" id="XP_025047456.1"/>
    </source>
</evidence>
<dbReference type="RefSeq" id="XP_025047456.1">
    <property type="nucleotide sequence ID" value="XM_025191671.1"/>
</dbReference>
<organism evidence="6 7">
    <name type="scientific">Alligator sinensis</name>
    <name type="common">Chinese alligator</name>
    <dbReference type="NCBI Taxonomy" id="38654"/>
    <lineage>
        <taxon>Eukaryota</taxon>
        <taxon>Metazoa</taxon>
        <taxon>Chordata</taxon>
        <taxon>Craniata</taxon>
        <taxon>Vertebrata</taxon>
        <taxon>Euteleostomi</taxon>
        <taxon>Archelosauria</taxon>
        <taxon>Archosauria</taxon>
        <taxon>Crocodylia</taxon>
        <taxon>Alligatoridae</taxon>
        <taxon>Alligatorinae</taxon>
        <taxon>Alligator</taxon>
    </lineage>
</organism>
<keyword evidence="4" id="KW-0862">Zinc</keyword>
<dbReference type="GO" id="GO:0008270">
    <property type="term" value="F:zinc ion binding"/>
    <property type="evidence" value="ECO:0007669"/>
    <property type="project" value="UniProtKB-KW"/>
</dbReference>
<dbReference type="GO" id="GO:0005769">
    <property type="term" value="C:early endosome"/>
    <property type="evidence" value="ECO:0007669"/>
    <property type="project" value="TreeGrafter"/>
</dbReference>
<sequence length="441" mass="47730">MWKFQPPWRGLSLTGEAVAEYWKSPVCSPGGITACVLEEGAKAHAHTGAAIRSNRAHVGPAQHRCQLCSSPGVEKVKTAVMGSCKSSLNGKETGSSLVPGSQHVGLGATCTCLLQHGLDKLREASQPLCFHPTTKGFQIQLDAAHRTASRADTFCDGIVFSNRPVQLGEKVVLRVLRTQPRWDGGLRVGFTSLDPSQMIPKHLPRFACPSLVLQGRTWASLLPNACEEQGTIVRFWLDHRGRVFFGINNEHHRLLLKGVPVQGPLWAVIDVYGQTKAVQLLDQYGDLQELPPELPCSFFLDGECQEPTLGLFTALVKGEACYRSCVRPHSGTGRVVSPEMAARTLTQFWVLGRVSTWPTLADAFQPRKLSSLGGGGMLHGGLLAHTGLQSSDAQTHFHLCPVWLASALSDKRTCVGKAEGRVGGMCSMGRLGGCSMHSWTL</sequence>
<dbReference type="KEGG" id="asn:102367818"/>
<dbReference type="PANTHER" id="PTHR12429">
    <property type="entry name" value="NEURALIZED"/>
    <property type="match status" value="1"/>
</dbReference>
<evidence type="ECO:0000313" key="6">
    <source>
        <dbReference type="Proteomes" id="UP000189705"/>
    </source>
</evidence>
<dbReference type="AlphaFoldDB" id="A0A3Q0FIN1"/>
<keyword evidence="3" id="KW-0863">Zinc-finger</keyword>
<dbReference type="GO" id="GO:0061630">
    <property type="term" value="F:ubiquitin protein ligase activity"/>
    <property type="evidence" value="ECO:0007669"/>
    <property type="project" value="TreeGrafter"/>
</dbReference>
<reference evidence="7" key="1">
    <citation type="submission" date="2025-08" db="UniProtKB">
        <authorList>
            <consortium name="RefSeq"/>
        </authorList>
    </citation>
    <scope>IDENTIFICATION</scope>
</reference>
<gene>
    <name evidence="7" type="primary">NEURL3</name>
</gene>
<dbReference type="InterPro" id="IPR043136">
    <property type="entry name" value="B30.2/SPRY_sf"/>
</dbReference>
<keyword evidence="1" id="KW-0479">Metal-binding</keyword>
<evidence type="ECO:0000256" key="2">
    <source>
        <dbReference type="ARBA" id="ARBA00022737"/>
    </source>
</evidence>
<feature type="domain" description="NHR" evidence="5">
    <location>
        <begin position="127"/>
        <end position="283"/>
    </location>
</feature>
<dbReference type="PROSITE" id="PS51257">
    <property type="entry name" value="PROKAR_LIPOPROTEIN"/>
    <property type="match status" value="1"/>
</dbReference>
<protein>
    <submittedName>
        <fullName evidence="7">E3 ubiquitin-protein ligase NEURL3 isoform X1</fullName>
    </submittedName>
</protein>
<evidence type="ECO:0000256" key="3">
    <source>
        <dbReference type="ARBA" id="ARBA00022771"/>
    </source>
</evidence>
<dbReference type="CTD" id="93082"/>
<dbReference type="PROSITE" id="PS51065">
    <property type="entry name" value="NHR"/>
    <property type="match status" value="1"/>
</dbReference>
<dbReference type="Pfam" id="PF07177">
    <property type="entry name" value="Neuralized"/>
    <property type="match status" value="1"/>
</dbReference>
<dbReference type="Proteomes" id="UP000189705">
    <property type="component" value="Unplaced"/>
</dbReference>
<dbReference type="STRING" id="38654.A0A3Q0FIN1"/>
<evidence type="ECO:0000256" key="1">
    <source>
        <dbReference type="ARBA" id="ARBA00022723"/>
    </source>
</evidence>